<name>A0A8J7SN52_9PROT</name>
<dbReference type="GO" id="GO:0003723">
    <property type="term" value="F:RNA binding"/>
    <property type="evidence" value="ECO:0007669"/>
    <property type="project" value="UniProtKB-UniRule"/>
</dbReference>
<reference evidence="18" key="1">
    <citation type="submission" date="2021-04" db="EMBL/GenBank/DDBJ databases">
        <authorList>
            <person name="Zhang D.-C."/>
        </authorList>
    </citation>
    <scope>NUCLEOTIDE SEQUENCE</scope>
    <source>
        <strain evidence="18">CGMCC 1.15697</strain>
    </source>
</reference>
<dbReference type="CDD" id="cd07182">
    <property type="entry name" value="RNase_HII_bacteria_HII_like"/>
    <property type="match status" value="1"/>
</dbReference>
<evidence type="ECO:0000256" key="13">
    <source>
        <dbReference type="ARBA" id="ARBA00023211"/>
    </source>
</evidence>
<evidence type="ECO:0000256" key="2">
    <source>
        <dbReference type="ARBA" id="ARBA00001946"/>
    </source>
</evidence>
<dbReference type="InterPro" id="IPR001352">
    <property type="entry name" value="RNase_HII/HIII"/>
</dbReference>
<feature type="binding site" evidence="14 15">
    <location>
        <position position="124"/>
    </location>
    <ligand>
        <name>a divalent metal cation</name>
        <dbReference type="ChEBI" id="CHEBI:60240"/>
    </ligand>
</feature>
<evidence type="ECO:0000256" key="15">
    <source>
        <dbReference type="PROSITE-ProRule" id="PRU01319"/>
    </source>
</evidence>
<dbReference type="GO" id="GO:0030145">
    <property type="term" value="F:manganese ion binding"/>
    <property type="evidence" value="ECO:0007669"/>
    <property type="project" value="UniProtKB-UniRule"/>
</dbReference>
<feature type="binding site" evidence="14 15">
    <location>
        <position position="27"/>
    </location>
    <ligand>
        <name>a divalent metal cation</name>
        <dbReference type="ChEBI" id="CHEBI:60240"/>
    </ligand>
</feature>
<keyword evidence="12 14" id="KW-0378">Hydrolase</keyword>
<evidence type="ECO:0000256" key="10">
    <source>
        <dbReference type="ARBA" id="ARBA00022723"/>
    </source>
</evidence>
<dbReference type="PANTHER" id="PTHR10954:SF18">
    <property type="entry name" value="RIBONUCLEASE HII"/>
    <property type="match status" value="1"/>
</dbReference>
<evidence type="ECO:0000256" key="12">
    <source>
        <dbReference type="ARBA" id="ARBA00022801"/>
    </source>
</evidence>
<dbReference type="EMBL" id="JAGMWN010000005">
    <property type="protein sequence ID" value="MBP5857808.1"/>
    <property type="molecule type" value="Genomic_DNA"/>
</dbReference>
<sequence length="214" mass="22257">MPDLSEEEILRRDLALPADAPIAGVDEAGRGPCAGPVVAAAAILPPTGLPADLAALIDDSKKLSAKRRAYLFEALTTPGTLLAFAVAEASVEEIDRINILQAAMLAMRRAVDALPVPPAAALIDGNRDPGPSVPSRPLVKGDSRSLSVAAASILAKVTRDGLMADLALAHPGYGWETNQGYGSKAHLAALRVQGVTIHHRRSFAPVRAALDIES</sequence>
<dbReference type="Gene3D" id="3.30.420.10">
    <property type="entry name" value="Ribonuclease H-like superfamily/Ribonuclease H"/>
    <property type="match status" value="1"/>
</dbReference>
<dbReference type="InterPro" id="IPR012337">
    <property type="entry name" value="RNaseH-like_sf"/>
</dbReference>
<keyword evidence="8 14" id="KW-0963">Cytoplasm</keyword>
<feature type="domain" description="RNase H type-2" evidence="17">
    <location>
        <begin position="20"/>
        <end position="214"/>
    </location>
</feature>
<keyword evidence="11 14" id="KW-0255">Endonuclease</keyword>
<evidence type="ECO:0000256" key="9">
    <source>
        <dbReference type="ARBA" id="ARBA00022722"/>
    </source>
</evidence>
<dbReference type="InterPro" id="IPR024567">
    <property type="entry name" value="RNase_HII/HIII_dom"/>
</dbReference>
<evidence type="ECO:0000313" key="18">
    <source>
        <dbReference type="EMBL" id="MBP5857808.1"/>
    </source>
</evidence>
<dbReference type="AlphaFoldDB" id="A0A8J7SN52"/>
<dbReference type="GO" id="GO:0005737">
    <property type="term" value="C:cytoplasm"/>
    <property type="evidence" value="ECO:0007669"/>
    <property type="project" value="UniProtKB-SubCell"/>
</dbReference>
<evidence type="ECO:0000256" key="1">
    <source>
        <dbReference type="ARBA" id="ARBA00000077"/>
    </source>
</evidence>
<evidence type="ECO:0000256" key="6">
    <source>
        <dbReference type="ARBA" id="ARBA00012180"/>
    </source>
</evidence>
<evidence type="ECO:0000256" key="11">
    <source>
        <dbReference type="ARBA" id="ARBA00022759"/>
    </source>
</evidence>
<comment type="similarity">
    <text evidence="5 14 16">Belongs to the RNase HII family.</text>
</comment>
<dbReference type="Proteomes" id="UP000672602">
    <property type="component" value="Unassembled WGS sequence"/>
</dbReference>
<evidence type="ECO:0000313" key="19">
    <source>
        <dbReference type="Proteomes" id="UP000672602"/>
    </source>
</evidence>
<comment type="caution">
    <text evidence="18">The sequence shown here is derived from an EMBL/GenBank/DDBJ whole genome shotgun (WGS) entry which is preliminary data.</text>
</comment>
<keyword evidence="10 14" id="KW-0479">Metal-binding</keyword>
<keyword evidence="9 14" id="KW-0540">Nuclease</keyword>
<keyword evidence="19" id="KW-1185">Reference proteome</keyword>
<dbReference type="HAMAP" id="MF_00052_B">
    <property type="entry name" value="RNase_HII_B"/>
    <property type="match status" value="1"/>
</dbReference>
<comment type="subcellular location">
    <subcellularLocation>
        <location evidence="4 14">Cytoplasm</location>
    </subcellularLocation>
</comment>
<dbReference type="NCBIfam" id="NF000595">
    <property type="entry name" value="PRK00015.1-3"/>
    <property type="match status" value="1"/>
</dbReference>
<dbReference type="SUPFAM" id="SSF53098">
    <property type="entry name" value="Ribonuclease H-like"/>
    <property type="match status" value="1"/>
</dbReference>
<organism evidence="18 19">
    <name type="scientific">Marivibrio halodurans</name>
    <dbReference type="NCBI Taxonomy" id="2039722"/>
    <lineage>
        <taxon>Bacteria</taxon>
        <taxon>Pseudomonadati</taxon>
        <taxon>Pseudomonadota</taxon>
        <taxon>Alphaproteobacteria</taxon>
        <taxon>Rhodospirillales</taxon>
        <taxon>Rhodospirillaceae</taxon>
        <taxon>Marivibrio</taxon>
    </lineage>
</organism>
<dbReference type="RefSeq" id="WP_210682383.1">
    <property type="nucleotide sequence ID" value="NZ_JAGMWN010000005.1"/>
</dbReference>
<evidence type="ECO:0000259" key="17">
    <source>
        <dbReference type="PROSITE" id="PS51975"/>
    </source>
</evidence>
<comment type="function">
    <text evidence="3 14 16">Endonuclease that specifically degrades the RNA of RNA-DNA hybrids.</text>
</comment>
<evidence type="ECO:0000256" key="7">
    <source>
        <dbReference type="ARBA" id="ARBA00019179"/>
    </source>
</evidence>
<dbReference type="InterPro" id="IPR022898">
    <property type="entry name" value="RNase_HII"/>
</dbReference>
<dbReference type="GO" id="GO:0032299">
    <property type="term" value="C:ribonuclease H2 complex"/>
    <property type="evidence" value="ECO:0007669"/>
    <property type="project" value="TreeGrafter"/>
</dbReference>
<protein>
    <recommendedName>
        <fullName evidence="7 14">Ribonuclease HII</fullName>
        <shortName evidence="14">RNase HII</shortName>
        <ecNumber evidence="6 14">3.1.26.4</ecNumber>
    </recommendedName>
</protein>
<evidence type="ECO:0000256" key="3">
    <source>
        <dbReference type="ARBA" id="ARBA00004065"/>
    </source>
</evidence>
<dbReference type="Pfam" id="PF01351">
    <property type="entry name" value="RNase_HII"/>
    <property type="match status" value="1"/>
</dbReference>
<dbReference type="PANTHER" id="PTHR10954">
    <property type="entry name" value="RIBONUCLEASE H2 SUBUNIT A"/>
    <property type="match status" value="1"/>
</dbReference>
<gene>
    <name evidence="14" type="primary">rnhB</name>
    <name evidence="18" type="ORF">KAJ83_12380</name>
</gene>
<dbReference type="GO" id="GO:0004523">
    <property type="term" value="F:RNA-DNA hybrid ribonuclease activity"/>
    <property type="evidence" value="ECO:0007669"/>
    <property type="project" value="UniProtKB-UniRule"/>
</dbReference>
<feature type="binding site" evidence="14 15">
    <location>
        <position position="26"/>
    </location>
    <ligand>
        <name>a divalent metal cation</name>
        <dbReference type="ChEBI" id="CHEBI:60240"/>
    </ligand>
</feature>
<proteinExistence type="inferred from homology"/>
<evidence type="ECO:0000256" key="14">
    <source>
        <dbReference type="HAMAP-Rule" id="MF_00052"/>
    </source>
</evidence>
<evidence type="ECO:0000256" key="8">
    <source>
        <dbReference type="ARBA" id="ARBA00022490"/>
    </source>
</evidence>
<comment type="cofactor">
    <cofactor evidence="14 15">
        <name>Mn(2+)</name>
        <dbReference type="ChEBI" id="CHEBI:29035"/>
    </cofactor>
    <cofactor evidence="14 15">
        <name>Mg(2+)</name>
        <dbReference type="ChEBI" id="CHEBI:18420"/>
    </cofactor>
    <text evidence="14 15">Manganese or magnesium. Binds 1 divalent metal ion per monomer in the absence of substrate. May bind a second metal ion after substrate binding.</text>
</comment>
<dbReference type="PROSITE" id="PS51975">
    <property type="entry name" value="RNASE_H_2"/>
    <property type="match status" value="1"/>
</dbReference>
<evidence type="ECO:0000256" key="4">
    <source>
        <dbReference type="ARBA" id="ARBA00004496"/>
    </source>
</evidence>
<comment type="catalytic activity">
    <reaction evidence="1 14 15 16">
        <text>Endonucleolytic cleavage to 5'-phosphomonoester.</text>
        <dbReference type="EC" id="3.1.26.4"/>
    </reaction>
</comment>
<dbReference type="GO" id="GO:0006298">
    <property type="term" value="P:mismatch repair"/>
    <property type="evidence" value="ECO:0007669"/>
    <property type="project" value="TreeGrafter"/>
</dbReference>
<evidence type="ECO:0000256" key="5">
    <source>
        <dbReference type="ARBA" id="ARBA00007383"/>
    </source>
</evidence>
<comment type="cofactor">
    <cofactor evidence="2">
        <name>Mg(2+)</name>
        <dbReference type="ChEBI" id="CHEBI:18420"/>
    </cofactor>
</comment>
<dbReference type="InterPro" id="IPR036397">
    <property type="entry name" value="RNaseH_sf"/>
</dbReference>
<dbReference type="GO" id="GO:0043137">
    <property type="term" value="P:DNA replication, removal of RNA primer"/>
    <property type="evidence" value="ECO:0007669"/>
    <property type="project" value="TreeGrafter"/>
</dbReference>
<evidence type="ECO:0000256" key="16">
    <source>
        <dbReference type="RuleBase" id="RU003515"/>
    </source>
</evidence>
<accession>A0A8J7SN52</accession>
<dbReference type="EC" id="3.1.26.4" evidence="6 14"/>
<keyword evidence="13 14" id="KW-0464">Manganese</keyword>